<sequence length="141" mass="16363">MAKLDLDYDDIININVGGKIYTTKRSLLCIDTESVLYEWFKIESNVMLDVDKDGNFFLNRDSESFRHILAYLRFKNEGIKVALALPSQPDELAKLAAECGALRINEFERLALRMLSNYKHLEASHVVKTYTNYVFNEFTNR</sequence>
<dbReference type="GO" id="GO:0034220">
    <property type="term" value="P:monoatomic ion transmembrane transport"/>
    <property type="evidence" value="ECO:0007669"/>
    <property type="project" value="UniProtKB-KW"/>
</dbReference>
<accession>A0A090L4E5</accession>
<organism evidence="2">
    <name type="scientific">Strongyloides ratti</name>
    <name type="common">Parasitic roundworm</name>
    <dbReference type="NCBI Taxonomy" id="34506"/>
    <lineage>
        <taxon>Eukaryota</taxon>
        <taxon>Metazoa</taxon>
        <taxon>Ecdysozoa</taxon>
        <taxon>Nematoda</taxon>
        <taxon>Chromadorea</taxon>
        <taxon>Rhabditida</taxon>
        <taxon>Tylenchina</taxon>
        <taxon>Panagrolaimomorpha</taxon>
        <taxon>Strongyloidoidea</taxon>
        <taxon>Strongyloididae</taxon>
        <taxon>Strongyloides</taxon>
    </lineage>
</organism>
<dbReference type="AlphaFoldDB" id="A0A090L4E5"/>
<dbReference type="GO" id="GO:0051260">
    <property type="term" value="P:protein homooligomerization"/>
    <property type="evidence" value="ECO:0007669"/>
    <property type="project" value="InterPro"/>
</dbReference>
<dbReference type="SUPFAM" id="SSF54695">
    <property type="entry name" value="POZ domain"/>
    <property type="match status" value="1"/>
</dbReference>
<dbReference type="RefSeq" id="XP_024501551.1">
    <property type="nucleotide sequence ID" value="XM_024647478.1"/>
</dbReference>
<dbReference type="Pfam" id="PF02214">
    <property type="entry name" value="BTB_2"/>
    <property type="match status" value="1"/>
</dbReference>
<dbReference type="GeneID" id="36374714"/>
<proteinExistence type="predicted"/>
<gene>
    <name evidence="2 4 5" type="ORF">SRAE_1000062200</name>
</gene>
<evidence type="ECO:0000313" key="2">
    <source>
        <dbReference type="EMBL" id="CEF62349.1"/>
    </source>
</evidence>
<dbReference type="WormBase" id="SRAE_1000062200">
    <property type="protein sequence ID" value="SRP06043"/>
    <property type="gene ID" value="WBGene00257219"/>
</dbReference>
<evidence type="ECO:0000313" key="3">
    <source>
        <dbReference type="Proteomes" id="UP000035682"/>
    </source>
</evidence>
<dbReference type="CDD" id="cd18316">
    <property type="entry name" value="BTB_POZ_KCTD-like"/>
    <property type="match status" value="1"/>
</dbReference>
<dbReference type="PANTHER" id="PTHR14499">
    <property type="entry name" value="POTASSIUM CHANNEL TETRAMERIZATION DOMAIN-CONTAINING"/>
    <property type="match status" value="1"/>
</dbReference>
<keyword evidence="2" id="KW-0813">Transport</keyword>
<keyword evidence="2" id="KW-0407">Ion channel</keyword>
<protein>
    <submittedName>
        <fullName evidence="2 4">Potassium channel tetramerisation-type BTB domain and BTB/POZ fold domain-containing protein</fullName>
    </submittedName>
</protein>
<dbReference type="CTD" id="36374714"/>
<dbReference type="Gene3D" id="3.30.710.10">
    <property type="entry name" value="Potassium Channel Kv1.1, Chain A"/>
    <property type="match status" value="1"/>
</dbReference>
<dbReference type="OrthoDB" id="2414723at2759"/>
<evidence type="ECO:0000313" key="4">
    <source>
        <dbReference type="WBParaSite" id="SRAE_1000062200.1"/>
    </source>
</evidence>
<dbReference type="InterPro" id="IPR011333">
    <property type="entry name" value="SKP1/BTB/POZ_sf"/>
</dbReference>
<keyword evidence="2" id="KW-0406">Ion transport</keyword>
<dbReference type="PANTHER" id="PTHR14499:SF135">
    <property type="entry name" value="BTB DOMAIN-CONTAINING PROTEIN-RELATED"/>
    <property type="match status" value="1"/>
</dbReference>
<evidence type="ECO:0000259" key="1">
    <source>
        <dbReference type="Pfam" id="PF02214"/>
    </source>
</evidence>
<dbReference type="EMBL" id="LN609528">
    <property type="protein sequence ID" value="CEF62349.1"/>
    <property type="molecule type" value="Genomic_DNA"/>
</dbReference>
<keyword evidence="3" id="KW-1185">Reference proteome</keyword>
<reference evidence="2 3" key="1">
    <citation type="submission" date="2014-09" db="EMBL/GenBank/DDBJ databases">
        <authorList>
            <person name="Martin A.A."/>
        </authorList>
    </citation>
    <scope>NUCLEOTIDE SEQUENCE</scope>
    <source>
        <strain evidence="3">ED321</strain>
        <strain evidence="2">ED321 Heterogonic</strain>
    </source>
</reference>
<dbReference type="Proteomes" id="UP000035682">
    <property type="component" value="Unplaced"/>
</dbReference>
<evidence type="ECO:0000313" key="5">
    <source>
        <dbReference type="WormBase" id="SRAE_1000062200"/>
    </source>
</evidence>
<reference evidence="4" key="2">
    <citation type="submission" date="2020-12" db="UniProtKB">
        <authorList>
            <consortium name="WormBaseParasite"/>
        </authorList>
    </citation>
    <scope>IDENTIFICATION</scope>
</reference>
<dbReference type="WBParaSite" id="SRAE_1000062200.1">
    <property type="protein sequence ID" value="SRAE_1000062200.1"/>
    <property type="gene ID" value="WBGene00257219"/>
</dbReference>
<feature type="domain" description="Potassium channel tetramerisation-type BTB" evidence="1">
    <location>
        <begin position="12"/>
        <end position="74"/>
    </location>
</feature>
<dbReference type="InterPro" id="IPR003131">
    <property type="entry name" value="T1-type_BTB"/>
</dbReference>
<dbReference type="STRING" id="34506.A0A090L4E5"/>
<name>A0A090L4E5_STRRB</name>